<name>A0A563DWX1_9MICO</name>
<evidence type="ECO:0000256" key="1">
    <source>
        <dbReference type="SAM" id="MobiDB-lite"/>
    </source>
</evidence>
<organism evidence="3 4">
    <name type="scientific">Leekyejoonella antrihumi</name>
    <dbReference type="NCBI Taxonomy" id="1660198"/>
    <lineage>
        <taxon>Bacteria</taxon>
        <taxon>Bacillati</taxon>
        <taxon>Actinomycetota</taxon>
        <taxon>Actinomycetes</taxon>
        <taxon>Micrococcales</taxon>
        <taxon>Dermacoccaceae</taxon>
        <taxon>Leekyejoonella</taxon>
    </lineage>
</organism>
<gene>
    <name evidence="3" type="ORF">FGL98_18200</name>
</gene>
<feature type="region of interest" description="Disordered" evidence="1">
    <location>
        <begin position="1"/>
        <end position="28"/>
    </location>
</feature>
<evidence type="ECO:0000259" key="2">
    <source>
        <dbReference type="Pfam" id="PF14230"/>
    </source>
</evidence>
<dbReference type="Pfam" id="PF14230">
    <property type="entry name" value="DUF4333"/>
    <property type="match status" value="1"/>
</dbReference>
<reference evidence="3 4" key="1">
    <citation type="submission" date="2019-05" db="EMBL/GenBank/DDBJ databases">
        <authorList>
            <person name="Lee S.D."/>
        </authorList>
    </citation>
    <scope>NUCLEOTIDE SEQUENCE [LARGE SCALE GENOMIC DNA]</scope>
    <source>
        <strain evidence="3 4">C5-26</strain>
    </source>
</reference>
<dbReference type="AlphaFoldDB" id="A0A563DWX1"/>
<feature type="domain" description="DUF4333" evidence="2">
    <location>
        <begin position="46"/>
        <end position="116"/>
    </location>
</feature>
<dbReference type="InterPro" id="IPR025637">
    <property type="entry name" value="DUF4333"/>
</dbReference>
<protein>
    <submittedName>
        <fullName evidence="3">DUF4333 domain-containing protein</fullName>
    </submittedName>
</protein>
<accession>A0A563DWX1</accession>
<reference evidence="3 4" key="2">
    <citation type="submission" date="2019-08" db="EMBL/GenBank/DDBJ databases">
        <title>Jejuicoccus antrihumi gen. nov., sp. nov., a new member of the family Dermacoccaceae isolated from a cave.</title>
        <authorList>
            <person name="Schumann P."/>
            <person name="Kim I.S."/>
        </authorList>
    </citation>
    <scope>NUCLEOTIDE SEQUENCE [LARGE SCALE GENOMIC DNA]</scope>
    <source>
        <strain evidence="3 4">C5-26</strain>
    </source>
</reference>
<evidence type="ECO:0000313" key="4">
    <source>
        <dbReference type="Proteomes" id="UP000320244"/>
    </source>
</evidence>
<sequence length="128" mass="13155">MVSGTTSRPGASPRTICESRKKWRPSMNHPARRAATCLTAAAVLALGVSGCSSSVQKNDIEKAIKSKLGSTLSGHKIGAVKCAGDLKAKKGASTSCTTTIDGTKRTFSAVVTKVDGSKVLYTIKASVG</sequence>
<comment type="caution">
    <text evidence="3">The sequence shown here is derived from an EMBL/GenBank/DDBJ whole genome shotgun (WGS) entry which is preliminary data.</text>
</comment>
<dbReference type="EMBL" id="VCQV01000030">
    <property type="protein sequence ID" value="TWP34194.1"/>
    <property type="molecule type" value="Genomic_DNA"/>
</dbReference>
<proteinExistence type="predicted"/>
<evidence type="ECO:0000313" key="3">
    <source>
        <dbReference type="EMBL" id="TWP34194.1"/>
    </source>
</evidence>
<dbReference type="Proteomes" id="UP000320244">
    <property type="component" value="Unassembled WGS sequence"/>
</dbReference>
<keyword evidence="4" id="KW-1185">Reference proteome</keyword>